<dbReference type="Pfam" id="PF04082">
    <property type="entry name" value="Fungal_trans"/>
    <property type="match status" value="1"/>
</dbReference>
<keyword evidence="5" id="KW-0539">Nucleus</keyword>
<sequence length="663" mass="74212">MSCSPDNSYGTTCQPREENFGSQRKGQNEHKSPITSKVACDRCRQRKIKCDRVNPCKQCLKIGVHCAYTCGKAKEKRQRVLISSAYEQRLEDISTKIDELGEIVKRLDERHAVGRANPGKLRLPTHSSLLSSGTKASEQPLSRAEGIESTLFAHVIFTAEALQATVADSPGVTPALDALWTTVNVQKQQNETLERSRPFRKLPPGFNLRDLPIPPMDKIMACLRIAQESSPSQLYWPFEFGSLADFTQYVIKACSPGPITDMELIIVHYGLSWLFTECSNRAGDAAARREYEAQALTCRDSLETIISNLSIHTDTDIVSICAMYMAALHCLHCGKATTAWTLISRASLMGQAIGLHSASGITTEPAVQRKIALFWAVYVLEKSVSLRLGIPSTIRDQDITVQRLPMDRKMASLVFNRMPDWIDAASLYGRVYDNLYSPNALQQPFSVRVSRTNALASELERMMAARADFYNRPDKWTCHVVHPVLSRFIIHANKAVDYSTLASIYRSAPSEKPFSISSSPQCTRAARAAIQESEACISIITDSPAWPPRFDLWANEILLLTPFMPFLILLCNIVESSDSSDLERLQRLIDGLRSLARSSRYSSCMRQLRIFKALYDVVANYVQDKAERYPADLISDDTTYLIEQDWLGADFELWGASEGYMGS</sequence>
<dbReference type="Proteomes" id="UP000184073">
    <property type="component" value="Unassembled WGS sequence"/>
</dbReference>
<accession>A0A1L9Q2F1</accession>
<evidence type="ECO:0000256" key="4">
    <source>
        <dbReference type="ARBA" id="ARBA00023163"/>
    </source>
</evidence>
<dbReference type="RefSeq" id="XP_040673663.1">
    <property type="nucleotide sequence ID" value="XM_040818529.1"/>
</dbReference>
<organism evidence="8 9">
    <name type="scientific">Aspergillus versicolor CBS 583.65</name>
    <dbReference type="NCBI Taxonomy" id="1036611"/>
    <lineage>
        <taxon>Eukaryota</taxon>
        <taxon>Fungi</taxon>
        <taxon>Dikarya</taxon>
        <taxon>Ascomycota</taxon>
        <taxon>Pezizomycotina</taxon>
        <taxon>Eurotiomycetes</taxon>
        <taxon>Eurotiomycetidae</taxon>
        <taxon>Eurotiales</taxon>
        <taxon>Aspergillaceae</taxon>
        <taxon>Aspergillus</taxon>
        <taxon>Aspergillus subgen. Nidulantes</taxon>
    </lineage>
</organism>
<evidence type="ECO:0000256" key="5">
    <source>
        <dbReference type="ARBA" id="ARBA00023242"/>
    </source>
</evidence>
<dbReference type="PROSITE" id="PS50048">
    <property type="entry name" value="ZN2_CY6_FUNGAL_2"/>
    <property type="match status" value="1"/>
</dbReference>
<dbReference type="InterPro" id="IPR036864">
    <property type="entry name" value="Zn2-C6_fun-type_DNA-bd_sf"/>
</dbReference>
<evidence type="ECO:0000256" key="3">
    <source>
        <dbReference type="ARBA" id="ARBA00023125"/>
    </source>
</evidence>
<feature type="region of interest" description="Disordered" evidence="6">
    <location>
        <begin position="1"/>
        <end position="33"/>
    </location>
</feature>
<evidence type="ECO:0000313" key="8">
    <source>
        <dbReference type="EMBL" id="OJJ07901.1"/>
    </source>
</evidence>
<dbReference type="GO" id="GO:0008270">
    <property type="term" value="F:zinc ion binding"/>
    <property type="evidence" value="ECO:0007669"/>
    <property type="project" value="InterPro"/>
</dbReference>
<dbReference type="GeneID" id="63734040"/>
<reference evidence="9" key="1">
    <citation type="journal article" date="2017" name="Genome Biol.">
        <title>Comparative genomics reveals high biological diversity and specific adaptations in the industrially and medically important fungal genus Aspergillus.</title>
        <authorList>
            <person name="de Vries R.P."/>
            <person name="Riley R."/>
            <person name="Wiebenga A."/>
            <person name="Aguilar-Osorio G."/>
            <person name="Amillis S."/>
            <person name="Uchima C.A."/>
            <person name="Anderluh G."/>
            <person name="Asadollahi M."/>
            <person name="Askin M."/>
            <person name="Barry K."/>
            <person name="Battaglia E."/>
            <person name="Bayram O."/>
            <person name="Benocci T."/>
            <person name="Braus-Stromeyer S.A."/>
            <person name="Caldana C."/>
            <person name="Canovas D."/>
            <person name="Cerqueira G.C."/>
            <person name="Chen F."/>
            <person name="Chen W."/>
            <person name="Choi C."/>
            <person name="Clum A."/>
            <person name="Dos Santos R.A."/>
            <person name="Damasio A.R."/>
            <person name="Diallinas G."/>
            <person name="Emri T."/>
            <person name="Fekete E."/>
            <person name="Flipphi M."/>
            <person name="Freyberg S."/>
            <person name="Gallo A."/>
            <person name="Gournas C."/>
            <person name="Habgood R."/>
            <person name="Hainaut M."/>
            <person name="Harispe M.L."/>
            <person name="Henrissat B."/>
            <person name="Hilden K.S."/>
            <person name="Hope R."/>
            <person name="Hossain A."/>
            <person name="Karabika E."/>
            <person name="Karaffa L."/>
            <person name="Karanyi Z."/>
            <person name="Krasevec N."/>
            <person name="Kuo A."/>
            <person name="Kusch H."/>
            <person name="LaButti K."/>
            <person name="Lagendijk E.L."/>
            <person name="Lapidus A."/>
            <person name="Levasseur A."/>
            <person name="Lindquist E."/>
            <person name="Lipzen A."/>
            <person name="Logrieco A.F."/>
            <person name="MacCabe A."/>
            <person name="Maekelae M.R."/>
            <person name="Malavazi I."/>
            <person name="Melin P."/>
            <person name="Meyer V."/>
            <person name="Mielnichuk N."/>
            <person name="Miskei M."/>
            <person name="Molnar A.P."/>
            <person name="Mule G."/>
            <person name="Ngan C.Y."/>
            <person name="Orejas M."/>
            <person name="Orosz E."/>
            <person name="Ouedraogo J.P."/>
            <person name="Overkamp K.M."/>
            <person name="Park H.-S."/>
            <person name="Perrone G."/>
            <person name="Piumi F."/>
            <person name="Punt P.J."/>
            <person name="Ram A.F."/>
            <person name="Ramon A."/>
            <person name="Rauscher S."/>
            <person name="Record E."/>
            <person name="Riano-Pachon D.M."/>
            <person name="Robert V."/>
            <person name="Roehrig J."/>
            <person name="Ruller R."/>
            <person name="Salamov A."/>
            <person name="Salih N.S."/>
            <person name="Samson R.A."/>
            <person name="Sandor E."/>
            <person name="Sanguinetti M."/>
            <person name="Schuetze T."/>
            <person name="Sepcic K."/>
            <person name="Shelest E."/>
            <person name="Sherlock G."/>
            <person name="Sophianopoulou V."/>
            <person name="Squina F.M."/>
            <person name="Sun H."/>
            <person name="Susca A."/>
            <person name="Todd R.B."/>
            <person name="Tsang A."/>
            <person name="Unkles S.E."/>
            <person name="van de Wiele N."/>
            <person name="van Rossen-Uffink D."/>
            <person name="Oliveira J.V."/>
            <person name="Vesth T.C."/>
            <person name="Visser J."/>
            <person name="Yu J.-H."/>
            <person name="Zhou M."/>
            <person name="Andersen M.R."/>
            <person name="Archer D.B."/>
            <person name="Baker S.E."/>
            <person name="Benoit I."/>
            <person name="Brakhage A.A."/>
            <person name="Braus G.H."/>
            <person name="Fischer R."/>
            <person name="Frisvad J.C."/>
            <person name="Goldman G.H."/>
            <person name="Houbraken J."/>
            <person name="Oakley B."/>
            <person name="Pocsi I."/>
            <person name="Scazzocchio C."/>
            <person name="Seiboth B."/>
            <person name="vanKuyk P.A."/>
            <person name="Wortman J."/>
            <person name="Dyer P.S."/>
            <person name="Grigoriev I.V."/>
        </authorList>
    </citation>
    <scope>NUCLEOTIDE SEQUENCE [LARGE SCALE GENOMIC DNA]</scope>
    <source>
        <strain evidence="9">CBS 583.65</strain>
    </source>
</reference>
<name>A0A1L9Q2F1_ASPVE</name>
<evidence type="ECO:0000256" key="6">
    <source>
        <dbReference type="SAM" id="MobiDB-lite"/>
    </source>
</evidence>
<dbReference type="GO" id="GO:0003677">
    <property type="term" value="F:DNA binding"/>
    <property type="evidence" value="ECO:0007669"/>
    <property type="project" value="UniProtKB-KW"/>
</dbReference>
<gene>
    <name evidence="8" type="ORF">ASPVEDRAFT_89134</name>
</gene>
<keyword evidence="4" id="KW-0804">Transcription</keyword>
<dbReference type="OrthoDB" id="103819at2759"/>
<dbReference type="Gene3D" id="4.10.240.10">
    <property type="entry name" value="Zn(2)-C6 fungal-type DNA-binding domain"/>
    <property type="match status" value="1"/>
</dbReference>
<dbReference type="CDD" id="cd00067">
    <property type="entry name" value="GAL4"/>
    <property type="match status" value="1"/>
</dbReference>
<keyword evidence="2" id="KW-0805">Transcription regulation</keyword>
<evidence type="ECO:0000256" key="2">
    <source>
        <dbReference type="ARBA" id="ARBA00023015"/>
    </source>
</evidence>
<feature type="compositionally biased region" description="Polar residues" evidence="6">
    <location>
        <begin position="1"/>
        <end position="25"/>
    </location>
</feature>
<dbReference type="PANTHER" id="PTHR46910">
    <property type="entry name" value="TRANSCRIPTION FACTOR PDR1"/>
    <property type="match status" value="1"/>
</dbReference>
<keyword evidence="1" id="KW-0479">Metal-binding</keyword>
<dbReference type="PROSITE" id="PS00463">
    <property type="entry name" value="ZN2_CY6_FUNGAL_1"/>
    <property type="match status" value="1"/>
</dbReference>
<feature type="domain" description="Zn(2)-C6 fungal-type" evidence="7">
    <location>
        <begin position="39"/>
        <end position="68"/>
    </location>
</feature>
<dbReference type="VEuPathDB" id="FungiDB:ASPVEDRAFT_89134"/>
<dbReference type="PANTHER" id="PTHR46910:SF5">
    <property type="entry name" value="ZN(II)2CYS6 TRANSCRIPTION FACTOR (EUROFUNG)"/>
    <property type="match status" value="1"/>
</dbReference>
<dbReference type="SMART" id="SM00906">
    <property type="entry name" value="Fungal_trans"/>
    <property type="match status" value="1"/>
</dbReference>
<feature type="compositionally biased region" description="Polar residues" evidence="6">
    <location>
        <begin position="125"/>
        <end position="140"/>
    </location>
</feature>
<proteinExistence type="predicted"/>
<keyword evidence="9" id="KW-1185">Reference proteome</keyword>
<dbReference type="SUPFAM" id="SSF57701">
    <property type="entry name" value="Zn2/Cys6 DNA-binding domain"/>
    <property type="match status" value="1"/>
</dbReference>
<dbReference type="EMBL" id="KV878138">
    <property type="protein sequence ID" value="OJJ07901.1"/>
    <property type="molecule type" value="Genomic_DNA"/>
</dbReference>
<feature type="region of interest" description="Disordered" evidence="6">
    <location>
        <begin position="117"/>
        <end position="140"/>
    </location>
</feature>
<dbReference type="GO" id="GO:0006351">
    <property type="term" value="P:DNA-templated transcription"/>
    <property type="evidence" value="ECO:0007669"/>
    <property type="project" value="InterPro"/>
</dbReference>
<protein>
    <recommendedName>
        <fullName evidence="7">Zn(2)-C6 fungal-type domain-containing protein</fullName>
    </recommendedName>
</protein>
<evidence type="ECO:0000256" key="1">
    <source>
        <dbReference type="ARBA" id="ARBA00022723"/>
    </source>
</evidence>
<dbReference type="InterPro" id="IPR007219">
    <property type="entry name" value="XnlR_reg_dom"/>
</dbReference>
<evidence type="ECO:0000313" key="9">
    <source>
        <dbReference type="Proteomes" id="UP000184073"/>
    </source>
</evidence>
<keyword evidence="3" id="KW-0238">DNA-binding</keyword>
<evidence type="ECO:0000259" key="7">
    <source>
        <dbReference type="PROSITE" id="PS50048"/>
    </source>
</evidence>
<dbReference type="AlphaFoldDB" id="A0A1L9Q2F1"/>
<dbReference type="CDD" id="cd12148">
    <property type="entry name" value="fungal_TF_MHR"/>
    <property type="match status" value="1"/>
</dbReference>
<dbReference type="InterPro" id="IPR050987">
    <property type="entry name" value="AtrR-like"/>
</dbReference>
<dbReference type="SMART" id="SM00066">
    <property type="entry name" value="GAL4"/>
    <property type="match status" value="1"/>
</dbReference>
<dbReference type="GO" id="GO:0000981">
    <property type="term" value="F:DNA-binding transcription factor activity, RNA polymerase II-specific"/>
    <property type="evidence" value="ECO:0007669"/>
    <property type="project" value="InterPro"/>
</dbReference>
<dbReference type="InterPro" id="IPR001138">
    <property type="entry name" value="Zn2Cys6_DnaBD"/>
</dbReference>
<dbReference type="Pfam" id="PF00172">
    <property type="entry name" value="Zn_clus"/>
    <property type="match status" value="1"/>
</dbReference>
<dbReference type="STRING" id="1036611.A0A1L9Q2F1"/>